<dbReference type="EMBL" id="JAVUPU010000009">
    <property type="protein sequence ID" value="MDT9600483.1"/>
    <property type="molecule type" value="Genomic_DNA"/>
</dbReference>
<dbReference type="InterPro" id="IPR004045">
    <property type="entry name" value="Glutathione_S-Trfase_N"/>
</dbReference>
<name>A0ABU3QAQ3_9SPHN</name>
<proteinExistence type="predicted"/>
<protein>
    <submittedName>
        <fullName evidence="2">Glutathione S-transferase</fullName>
    </submittedName>
</protein>
<comment type="caution">
    <text evidence="2">The sequence shown here is derived from an EMBL/GenBank/DDBJ whole genome shotgun (WGS) entry which is preliminary data.</text>
</comment>
<evidence type="ECO:0000313" key="3">
    <source>
        <dbReference type="Proteomes" id="UP001259572"/>
    </source>
</evidence>
<dbReference type="PANTHER" id="PTHR43968">
    <property type="match status" value="1"/>
</dbReference>
<dbReference type="PANTHER" id="PTHR43968:SF6">
    <property type="entry name" value="GLUTATHIONE S-TRANSFERASE OMEGA"/>
    <property type="match status" value="1"/>
</dbReference>
<organism evidence="2 3">
    <name type="scientific">Sphingosinicella rhizophila</name>
    <dbReference type="NCBI Taxonomy" id="3050082"/>
    <lineage>
        <taxon>Bacteria</taxon>
        <taxon>Pseudomonadati</taxon>
        <taxon>Pseudomonadota</taxon>
        <taxon>Alphaproteobacteria</taxon>
        <taxon>Sphingomonadales</taxon>
        <taxon>Sphingosinicellaceae</taxon>
        <taxon>Sphingosinicella</taxon>
    </lineage>
</organism>
<dbReference type="Gene3D" id="1.20.1050.10">
    <property type="match status" value="1"/>
</dbReference>
<keyword evidence="3" id="KW-1185">Reference proteome</keyword>
<evidence type="ECO:0000313" key="2">
    <source>
        <dbReference type="EMBL" id="MDT9600483.1"/>
    </source>
</evidence>
<reference evidence="2 3" key="1">
    <citation type="submission" date="2023-05" db="EMBL/GenBank/DDBJ databases">
        <authorList>
            <person name="Guo Y."/>
        </authorList>
    </citation>
    <scope>NUCLEOTIDE SEQUENCE [LARGE SCALE GENOMIC DNA]</scope>
    <source>
        <strain evidence="2 3">GR2756</strain>
    </source>
</reference>
<dbReference type="InterPro" id="IPR036249">
    <property type="entry name" value="Thioredoxin-like_sf"/>
</dbReference>
<gene>
    <name evidence="2" type="ORF">RQX22_16100</name>
</gene>
<dbReference type="RefSeq" id="WP_315727693.1">
    <property type="nucleotide sequence ID" value="NZ_JAVUPU010000009.1"/>
</dbReference>
<accession>A0ABU3QAQ3</accession>
<dbReference type="SUPFAM" id="SSF52833">
    <property type="entry name" value="Thioredoxin-like"/>
    <property type="match status" value="1"/>
</dbReference>
<dbReference type="Gene3D" id="3.40.30.10">
    <property type="entry name" value="Glutaredoxin"/>
    <property type="match status" value="1"/>
</dbReference>
<feature type="domain" description="GST N-terminal" evidence="1">
    <location>
        <begin position="3"/>
        <end position="82"/>
    </location>
</feature>
<sequence>MTERPILYSFRRCPYALRARMAIAASSTVCVLREVALSAKPPEMVAASPKATVPVLVTEQGDVIDESLGIMRWALGRNDPEHWLDHEDEAAPLIAANDGPFKFHLDRYKYHSRHGSDKEAHRIAALAILAELEARLGRSWELCGGSRSLADVAIMPFVRQFADTDRDWFDAQPLPFLQAWLARHRDSALFEAAWRLRLQPWRAGDPDILFPEAKPVSGI</sequence>
<evidence type="ECO:0000259" key="1">
    <source>
        <dbReference type="PROSITE" id="PS50404"/>
    </source>
</evidence>
<dbReference type="Pfam" id="PF13417">
    <property type="entry name" value="GST_N_3"/>
    <property type="match status" value="1"/>
</dbReference>
<dbReference type="SUPFAM" id="SSF47616">
    <property type="entry name" value="GST C-terminal domain-like"/>
    <property type="match status" value="1"/>
</dbReference>
<dbReference type="InterPro" id="IPR050983">
    <property type="entry name" value="GST_Omega/HSP26"/>
</dbReference>
<dbReference type="Pfam" id="PF13410">
    <property type="entry name" value="GST_C_2"/>
    <property type="match status" value="1"/>
</dbReference>
<dbReference type="PROSITE" id="PS50404">
    <property type="entry name" value="GST_NTER"/>
    <property type="match status" value="1"/>
</dbReference>
<dbReference type="CDD" id="cd03196">
    <property type="entry name" value="GST_C_5"/>
    <property type="match status" value="1"/>
</dbReference>
<dbReference type="InterPro" id="IPR036282">
    <property type="entry name" value="Glutathione-S-Trfase_C_sf"/>
</dbReference>
<dbReference type="Proteomes" id="UP001259572">
    <property type="component" value="Unassembled WGS sequence"/>
</dbReference>